<dbReference type="AlphaFoldDB" id="A0A937JS75"/>
<evidence type="ECO:0000313" key="3">
    <source>
        <dbReference type="EMBL" id="MBL1087176.1"/>
    </source>
</evidence>
<comment type="caution">
    <text evidence="3">The sequence shown here is derived from an EMBL/GenBank/DDBJ whole genome shotgun (WGS) entry which is preliminary data.</text>
</comment>
<gene>
    <name evidence="3" type="ORF">JK359_35300</name>
</gene>
<reference evidence="3" key="1">
    <citation type="submission" date="2021-01" db="EMBL/GenBank/DDBJ databases">
        <title>WGS of actinomycetes isolated from Thailand.</title>
        <authorList>
            <person name="Thawai C."/>
        </authorList>
    </citation>
    <scope>NUCLEOTIDE SEQUENCE</scope>
    <source>
        <strain evidence="3">RCU-197</strain>
    </source>
</reference>
<dbReference type="SUPFAM" id="SSF140453">
    <property type="entry name" value="EsxAB dimer-like"/>
    <property type="match status" value="1"/>
</dbReference>
<sequence>MQGGSAEEDYIAVSFGTLEHLTVELDDILKQLDGQLENLYTRLVPVVTSWQGEAREVFLKELDKWDKSARDLQAAQMGRRLMAGRRPTDEERKKERAEARPRSPRTSGGGFDVQPPHLFYTSLVVRDGQFDYDKGATALVEALNEYSQSAGAGRGADAFAAAYKSVTEKFLELWAKSVVSVGGVAVGLTHTANKYVQADWQARRMYGPPPVEKAPPVVIEKPPRYGPVNDIKWSGTGEDADSSEIAGILGEIPDFLADVIRPAVEHGLRLGKMHEITPGCRDAEFKGMATAWGAAEKAAKGASSDFNSAIKFIANNKGNDEWQGAMKAFCQTIWGTTEWGRTLDPQGNRVSIGREWKTDRNVVPAKRRPIIDVLHETAAKVRKQLDELAGVAVTTRETTTRLGKEAAEATVKDLTTGLDLFEMTRLAATMAFGEIVMTFRSHMDKAAADAAVEKYHQAFSDAAAELKGLEHELGEALLSVPTFVAEEARAEGYGARSLNDFKKEHSWQRPESPFPYKYSLDLATEEELYGGHSIDKHVGLTDLQLTQRLRDQSTGTGVPQIPAASSFTDLESAQNYTQYNIRCNSAEIDRWLKRPPKLGATEEFSVGTVDTGNHAIPVVTGRTAQVVDDHPTSPKDAHGVLTVLKYEPSLDPPFVVYTSMPE</sequence>
<evidence type="ECO:0000259" key="2">
    <source>
        <dbReference type="Pfam" id="PF18431"/>
    </source>
</evidence>
<dbReference type="EMBL" id="JAERRK010000029">
    <property type="protein sequence ID" value="MBL1087176.1"/>
    <property type="molecule type" value="Genomic_DNA"/>
</dbReference>
<feature type="domain" description="Bacterial CdiA-CT RNAse A" evidence="2">
    <location>
        <begin position="531"/>
        <end position="661"/>
    </location>
</feature>
<feature type="region of interest" description="Disordered" evidence="1">
    <location>
        <begin position="77"/>
        <end position="111"/>
    </location>
</feature>
<feature type="compositionally biased region" description="Basic and acidic residues" evidence="1">
    <location>
        <begin position="86"/>
        <end position="101"/>
    </location>
</feature>
<dbReference type="Proteomes" id="UP000661858">
    <property type="component" value="Unassembled WGS sequence"/>
</dbReference>
<evidence type="ECO:0000313" key="4">
    <source>
        <dbReference type="Proteomes" id="UP000661858"/>
    </source>
</evidence>
<proteinExistence type="predicted"/>
<evidence type="ECO:0000256" key="1">
    <source>
        <dbReference type="SAM" id="MobiDB-lite"/>
    </source>
</evidence>
<dbReference type="Pfam" id="PF18431">
    <property type="entry name" value="RNAse_A_bac"/>
    <property type="match status" value="1"/>
</dbReference>
<dbReference type="InterPro" id="IPR036689">
    <property type="entry name" value="ESAT-6-like_sf"/>
</dbReference>
<dbReference type="InterPro" id="IPR041436">
    <property type="entry name" value="RNAse_A_bac"/>
</dbReference>
<dbReference type="RefSeq" id="WP_201843722.1">
    <property type="nucleotide sequence ID" value="NZ_JAERRK010000029.1"/>
</dbReference>
<protein>
    <submittedName>
        <fullName evidence="3">WXG100 family type VII secretion target</fullName>
    </submittedName>
</protein>
<keyword evidence="4" id="KW-1185">Reference proteome</keyword>
<dbReference type="Pfam" id="PF06013">
    <property type="entry name" value="WXG100"/>
    <property type="match status" value="1"/>
</dbReference>
<dbReference type="CDD" id="cd20684">
    <property type="entry name" value="CdiA-CT_Yk_RNaseA-like"/>
    <property type="match status" value="1"/>
</dbReference>
<organism evidence="3 4">
    <name type="scientific">Streptomyces actinomycinicus</name>
    <dbReference type="NCBI Taxonomy" id="1695166"/>
    <lineage>
        <taxon>Bacteria</taxon>
        <taxon>Bacillati</taxon>
        <taxon>Actinomycetota</taxon>
        <taxon>Actinomycetes</taxon>
        <taxon>Kitasatosporales</taxon>
        <taxon>Streptomycetaceae</taxon>
        <taxon>Streptomyces</taxon>
    </lineage>
</organism>
<name>A0A937JS75_9ACTN</name>
<accession>A0A937JS75</accession>
<dbReference type="InterPro" id="IPR010310">
    <property type="entry name" value="T7SS_ESAT-6-like"/>
</dbReference>
<dbReference type="Gene3D" id="1.10.287.1060">
    <property type="entry name" value="ESAT-6-like"/>
    <property type="match status" value="1"/>
</dbReference>